<dbReference type="Proteomes" id="UP001254813">
    <property type="component" value="Unassembled WGS sequence"/>
</dbReference>
<reference evidence="2 3" key="1">
    <citation type="submission" date="2022-06" db="EMBL/GenBank/DDBJ databases">
        <title>Halogeometricum sp. a new haloarchaeum isolate from saline soil.</title>
        <authorList>
            <person name="Strakova D."/>
            <person name="Galisteo C."/>
            <person name="Sanchez-Porro C."/>
            <person name="Ventosa A."/>
        </authorList>
    </citation>
    <scope>NUCLEOTIDE SEQUENCE [LARGE SCALE GENOMIC DNA]</scope>
    <source>
        <strain evidence="3">S3BR25-2</strain>
    </source>
</reference>
<evidence type="ECO:0008006" key="4">
    <source>
        <dbReference type="Google" id="ProtNLM"/>
    </source>
</evidence>
<evidence type="ECO:0000313" key="3">
    <source>
        <dbReference type="Proteomes" id="UP001254813"/>
    </source>
</evidence>
<feature type="compositionally biased region" description="Acidic residues" evidence="1">
    <location>
        <begin position="76"/>
        <end position="89"/>
    </location>
</feature>
<sequence>MLIEHGDGYEGIQRVNIVIDVPDSLVGRMKRAVAAGNYDDPQEFVRTAIENQIQLEEEETSQEVKSLDEALNSVEPESEIEASPEETQPDDSAHEQAQERQSDDAAPADRTNETTLSLARRQYDDIPTVAPPDESRLDKGPLWGQYNRIFPVKLVVRGLANALLDSSEEGPPDGPWLDLQPFQRRAARTARKIGTEIATHDERAGRKRGEKLAAALPTGDDPDKSMDRFETHFIGRVEHDDELTGALPHLSFVDIVRESPQQIGLTDAGQEFASLSNPLLDDGVDADTSLSQKERQFYISHVRDVREEEYTAMQKVAQAIEEGDNRPTSLTERVAYLNPEWSNSQAETIRSGLTSRMYELGLVDRSQVGQRGIAYELTAAGETFRSNDTESTQPH</sequence>
<protein>
    <recommendedName>
        <fullName evidence="4">Transcriptional regulator</fullName>
    </recommendedName>
</protein>
<organism evidence="2 3">
    <name type="scientific">Halogeometricum luteum</name>
    <dbReference type="NCBI Taxonomy" id="2950537"/>
    <lineage>
        <taxon>Archaea</taxon>
        <taxon>Methanobacteriati</taxon>
        <taxon>Methanobacteriota</taxon>
        <taxon>Stenosarchaea group</taxon>
        <taxon>Halobacteria</taxon>
        <taxon>Halobacteriales</taxon>
        <taxon>Haloferacaceae</taxon>
        <taxon>Halogeometricum</taxon>
    </lineage>
</organism>
<feature type="compositionally biased region" description="Basic and acidic residues" evidence="1">
    <location>
        <begin position="91"/>
        <end position="103"/>
    </location>
</feature>
<name>A0ABU2G899_9EURY</name>
<comment type="caution">
    <text evidence="2">The sequence shown here is derived from an EMBL/GenBank/DDBJ whole genome shotgun (WGS) entry which is preliminary data.</text>
</comment>
<evidence type="ECO:0000256" key="1">
    <source>
        <dbReference type="SAM" id="MobiDB-lite"/>
    </source>
</evidence>
<feature type="region of interest" description="Disordered" evidence="1">
    <location>
        <begin position="55"/>
        <end position="138"/>
    </location>
</feature>
<evidence type="ECO:0000313" key="2">
    <source>
        <dbReference type="EMBL" id="MDS0297025.1"/>
    </source>
</evidence>
<dbReference type="EMBL" id="JAMQOQ010000011">
    <property type="protein sequence ID" value="MDS0297025.1"/>
    <property type="molecule type" value="Genomic_DNA"/>
</dbReference>
<dbReference type="RefSeq" id="WP_310930963.1">
    <property type="nucleotide sequence ID" value="NZ_JAMQOQ010000011.1"/>
</dbReference>
<keyword evidence="3" id="KW-1185">Reference proteome</keyword>
<proteinExistence type="predicted"/>
<accession>A0ABU2G899</accession>
<gene>
    <name evidence="2" type="ORF">NDI79_22940</name>
</gene>